<evidence type="ECO:0000313" key="2">
    <source>
        <dbReference type="EMBL" id="CBZ01084.1"/>
    </source>
</evidence>
<keyword evidence="1" id="KW-0812">Transmembrane</keyword>
<keyword evidence="1" id="KW-1133">Transmembrane helix</keyword>
<keyword evidence="1" id="KW-0472">Membrane</keyword>
<name>F2QEL5_STROU</name>
<dbReference type="eggNOG" id="ENOG5032YZD">
    <property type="taxonomic scope" value="Bacteria"/>
</dbReference>
<dbReference type="KEGG" id="sor:SOR_1431"/>
<dbReference type="EMBL" id="FR720602">
    <property type="protein sequence ID" value="CBZ01084.1"/>
    <property type="molecule type" value="Genomic_DNA"/>
</dbReference>
<dbReference type="HOGENOM" id="CLU_120435_3_0_9"/>
<proteinExistence type="predicted"/>
<evidence type="ECO:0000313" key="3">
    <source>
        <dbReference type="Proteomes" id="UP000008131"/>
    </source>
</evidence>
<gene>
    <name evidence="2" type="ordered locus">SOR_1431</name>
</gene>
<dbReference type="RefSeq" id="WP_000344039.1">
    <property type="nucleotide sequence ID" value="NC_015291.1"/>
</dbReference>
<protein>
    <submittedName>
        <fullName evidence="2">Uncharacterized protein</fullName>
    </submittedName>
</protein>
<feature type="transmembrane region" description="Helical" evidence="1">
    <location>
        <begin position="12"/>
        <end position="33"/>
    </location>
</feature>
<reference evidence="2 3" key="1">
    <citation type="journal article" date="2011" name="J. Bacteriol.">
        <title>Genome of Streptococcus oralis strain Uo5.</title>
        <authorList>
            <person name="Reichmann P."/>
            <person name="Nuhn M."/>
            <person name="Denapaite D."/>
            <person name="Bruckner R."/>
            <person name="Henrich B."/>
            <person name="Maurer P."/>
            <person name="Rieger M."/>
            <person name="Klages S."/>
            <person name="Reinhard R."/>
            <person name="Hakenbeck R."/>
        </authorList>
    </citation>
    <scope>NUCLEOTIDE SEQUENCE [LARGE SCALE GENOMIC DNA]</scope>
    <source>
        <strain evidence="2 3">Uo5</strain>
    </source>
</reference>
<dbReference type="Proteomes" id="UP000008131">
    <property type="component" value="Chromosome"/>
</dbReference>
<dbReference type="AlphaFoldDB" id="F2QEL5"/>
<evidence type="ECO:0000256" key="1">
    <source>
        <dbReference type="SAM" id="Phobius"/>
    </source>
</evidence>
<sequence length="116" mass="12309">MDELVRKIAAFGFPSVILMIAMSATGLAGGAALTTALAALGLGAFGMVGGLVLLGTIGLLADKITEFGIENITKLVLKEHLKTTSKEELVELVKKSLITKSMKLKIIDYIENFNEN</sequence>
<organism evidence="2 3">
    <name type="scientific">Streptococcus oralis (strain Uo5)</name>
    <dbReference type="NCBI Taxonomy" id="927666"/>
    <lineage>
        <taxon>Bacteria</taxon>
        <taxon>Bacillati</taxon>
        <taxon>Bacillota</taxon>
        <taxon>Bacilli</taxon>
        <taxon>Lactobacillales</taxon>
        <taxon>Streptococcaceae</taxon>
        <taxon>Streptococcus</taxon>
    </lineage>
</organism>
<feature type="transmembrane region" description="Helical" evidence="1">
    <location>
        <begin position="39"/>
        <end position="61"/>
    </location>
</feature>
<accession>F2QEL5</accession>